<name>A0A1A9RLY7_EIKCO</name>
<proteinExistence type="predicted"/>
<dbReference type="Proteomes" id="UP000078103">
    <property type="component" value="Unassembled WGS sequence"/>
</dbReference>
<dbReference type="AlphaFoldDB" id="A0A1A9RLY7"/>
<protein>
    <submittedName>
        <fullName evidence="1">Uncharacterized protein</fullName>
    </submittedName>
</protein>
<comment type="caution">
    <text evidence="1">The sequence shown here is derived from an EMBL/GenBank/DDBJ whole genome shotgun (WGS) entry which is preliminary data.</text>
</comment>
<dbReference type="EMBL" id="LXSH01000022">
    <property type="protein sequence ID" value="OAM21213.1"/>
    <property type="molecule type" value="Genomic_DNA"/>
</dbReference>
<dbReference type="RefSeq" id="WP_064106179.1">
    <property type="nucleotide sequence ID" value="NZ_LXSH01000022.1"/>
</dbReference>
<evidence type="ECO:0000313" key="1">
    <source>
        <dbReference type="EMBL" id="OAM21213.1"/>
    </source>
</evidence>
<evidence type="ECO:0000313" key="2">
    <source>
        <dbReference type="Proteomes" id="UP000078103"/>
    </source>
</evidence>
<accession>A0A1A9RLY7</accession>
<organism evidence="1 2">
    <name type="scientific">Eikenella corrodens</name>
    <dbReference type="NCBI Taxonomy" id="539"/>
    <lineage>
        <taxon>Bacteria</taxon>
        <taxon>Pseudomonadati</taxon>
        <taxon>Pseudomonadota</taxon>
        <taxon>Betaproteobacteria</taxon>
        <taxon>Neisseriales</taxon>
        <taxon>Neisseriaceae</taxon>
        <taxon>Eikenella</taxon>
    </lineage>
</organism>
<sequence length="151" mass="18207">MKLNWKYEKWREQGFIDSYIESYISLNIYAEDIEIFSNILCPKTIEYKDRVILSWWAETDEDIEEIKKIFDEGIRNFLSISKAEKAINYIRLYDIFFNTSQTASDETYKNVADLIKKNWEYHLITNYPNKKFIVEIIGEYEQFGVTFYQAP</sequence>
<reference evidence="2" key="1">
    <citation type="submission" date="2016-05" db="EMBL/GenBank/DDBJ databases">
        <title>Draft genome of Corynebacterium afermentans subsp. afermentans LCDC 88199T.</title>
        <authorList>
            <person name="Bernier A.-M."/>
            <person name="Bernard K."/>
        </authorList>
    </citation>
    <scope>NUCLEOTIDE SEQUENCE [LARGE SCALE GENOMIC DNA]</scope>
    <source>
        <strain evidence="2">NML120819</strain>
    </source>
</reference>
<gene>
    <name evidence="1" type="ORF">A7P89_08715</name>
</gene>